<dbReference type="PANTHER" id="PTHR33116">
    <property type="entry name" value="REVERSE TRANSCRIPTASE ZINC-BINDING DOMAIN-CONTAINING PROTEIN-RELATED-RELATED"/>
    <property type="match status" value="1"/>
</dbReference>
<feature type="domain" description="Reverse transcriptase zinc-binding" evidence="2">
    <location>
        <begin position="880"/>
        <end position="947"/>
    </location>
</feature>
<evidence type="ECO:0000259" key="2">
    <source>
        <dbReference type="Pfam" id="PF13966"/>
    </source>
</evidence>
<dbReference type="SUPFAM" id="SSF56219">
    <property type="entry name" value="DNase I-like"/>
    <property type="match status" value="1"/>
</dbReference>
<name>A0A2N9EVM3_FAGSY</name>
<protein>
    <recommendedName>
        <fullName evidence="4">RNase H type-1 domain-containing protein</fullName>
    </recommendedName>
</protein>
<proteinExistence type="predicted"/>
<organism evidence="3">
    <name type="scientific">Fagus sylvatica</name>
    <name type="common">Beechnut</name>
    <dbReference type="NCBI Taxonomy" id="28930"/>
    <lineage>
        <taxon>Eukaryota</taxon>
        <taxon>Viridiplantae</taxon>
        <taxon>Streptophyta</taxon>
        <taxon>Embryophyta</taxon>
        <taxon>Tracheophyta</taxon>
        <taxon>Spermatophyta</taxon>
        <taxon>Magnoliopsida</taxon>
        <taxon>eudicotyledons</taxon>
        <taxon>Gunneridae</taxon>
        <taxon>Pentapetalae</taxon>
        <taxon>rosids</taxon>
        <taxon>fabids</taxon>
        <taxon>Fagales</taxon>
        <taxon>Fagaceae</taxon>
        <taxon>Fagus</taxon>
    </lineage>
</organism>
<dbReference type="Pfam" id="PF13966">
    <property type="entry name" value="zf-RVT"/>
    <property type="match status" value="1"/>
</dbReference>
<dbReference type="Gene3D" id="3.60.10.10">
    <property type="entry name" value="Endonuclease/exonuclease/phosphatase"/>
    <property type="match status" value="1"/>
</dbReference>
<reference evidence="3" key="1">
    <citation type="submission" date="2018-02" db="EMBL/GenBank/DDBJ databases">
        <authorList>
            <person name="Cohen D.B."/>
            <person name="Kent A.D."/>
        </authorList>
    </citation>
    <scope>NUCLEOTIDE SEQUENCE</scope>
</reference>
<sequence>MRIRVYNLPIKSMIPEVGEDIGRGIDCYIKVDVPKNGLGWGRFLRIRVEIDVTEPLLRGSILGCDEEDGGEPFWVGEAHKRRILLEKNGVPGFRLPCLEILSLNPLDTVEGEAMGVHYGGEDGSPVMIPNFVARVVTLTRPLESGAHLIPPSSEMNSHKPNPVQFEFESPLTTFLVGTETTTFGEQSNLGSTTMHATMDVHSHVATQGDVCTNVVGVLGVAKVVRWKKRAHALCVSEVGSASRSAQLGKRGLDSYEEIEDGTVVEPRHGHGGGLALLWDSTDAEIIQADGLRWHITGFYGHPEAALRPCSWALLLHLSLVSNIPWLVMGDFNEITRLEEKSSGDDKNATQMVEFRDALLDCSLQDLGFSGAEFTWSNKRDHHELIRVCLDRGVATGTWRHEFPLASIRHLVVSSSDHMGLIMDTTSAPMVQQGNWHRKRLFRFEKSRLREPGCEDVIASTWAVQPIGTAMYRVSQKIKQCRVNLLQWSQSHVRVTPNLIDMKMTHLKALEEQPPELYASGEIYALRRKEVDGVVTPRMNNELLRAFSHDEVRRALFEMHPSKAPRPDRVNFTHIVLIPKVASPEFMSQFKPISLCNVIYKIASKVLVNRMKTILSQVISDSQSAFVPGRMIIDNVILAFETIHYLKNLRQVVGRAKRRAFNEIKDRVWWRLQGWKEKLLSQAGSEILIKAVIQAIPTYAMSCFKFPFGLCADISAMATRFWWGQRGNERKIHWLSRHRLNQLRSRGVLGFVIFNCSIKALLARQGWRLLQCPSSLVSRVLKAKYFPHSSLLEAQIPSNASYIWRSICEAKEVLNMGLRWKVGSDEKIKVWHDKWLPSPSTYKMLERVFLARDVELIQSIPLSKWKPQDVLIWHETKSSNFSVKSAYGMLLTHQRVSEASSSSSVGPATQCWSAIWSASVQPKVRVFLWRACKGILPTQAKLFDKALEIAYTMAWVIWKARNDLIWNDHLSPVSDICQQDAVQALNYIESCENLAVSCPLVAGTVLIKWHPPDRLNFKLNLACAMDLENSQMGLGVIIRDSMGLVGAARCSRMNGVGHGLANHANAVLNALEFAFAVGFRRLEVELGHKALLGLITKIATSPCLSLIGVVVDDICGWAHMFQFLSFSFIKNDCNKAAQALATEAASSSFEHVWLEDYPTCITTIF</sequence>
<evidence type="ECO:0000259" key="1">
    <source>
        <dbReference type="Pfam" id="PF13456"/>
    </source>
</evidence>
<gene>
    <name evidence="3" type="ORF">FSB_LOCUS6784</name>
</gene>
<dbReference type="Pfam" id="PF13456">
    <property type="entry name" value="RVT_3"/>
    <property type="match status" value="1"/>
</dbReference>
<dbReference type="AlphaFoldDB" id="A0A2N9EVM3"/>
<dbReference type="InterPro" id="IPR036691">
    <property type="entry name" value="Endo/exonu/phosph_ase_sf"/>
</dbReference>
<accession>A0A2N9EVM3</accession>
<dbReference type="GO" id="GO:0004523">
    <property type="term" value="F:RNA-DNA hybrid ribonuclease activity"/>
    <property type="evidence" value="ECO:0007669"/>
    <property type="project" value="InterPro"/>
</dbReference>
<dbReference type="InterPro" id="IPR026960">
    <property type="entry name" value="RVT-Znf"/>
</dbReference>
<evidence type="ECO:0008006" key="4">
    <source>
        <dbReference type="Google" id="ProtNLM"/>
    </source>
</evidence>
<dbReference type="PANTHER" id="PTHR33116:SF86">
    <property type="entry name" value="REVERSE TRANSCRIPTASE DOMAIN-CONTAINING PROTEIN"/>
    <property type="match status" value="1"/>
</dbReference>
<dbReference type="InterPro" id="IPR002156">
    <property type="entry name" value="RNaseH_domain"/>
</dbReference>
<dbReference type="EMBL" id="OIVN01000357">
    <property type="protein sequence ID" value="SPC78902.1"/>
    <property type="molecule type" value="Genomic_DNA"/>
</dbReference>
<feature type="domain" description="RNase H type-1" evidence="1">
    <location>
        <begin position="1028"/>
        <end position="1143"/>
    </location>
</feature>
<evidence type="ECO:0000313" key="3">
    <source>
        <dbReference type="EMBL" id="SPC78902.1"/>
    </source>
</evidence>
<dbReference type="GO" id="GO:0003676">
    <property type="term" value="F:nucleic acid binding"/>
    <property type="evidence" value="ECO:0007669"/>
    <property type="project" value="InterPro"/>
</dbReference>